<dbReference type="GO" id="GO:0009423">
    <property type="term" value="P:chorismate biosynthetic process"/>
    <property type="evidence" value="ECO:0007669"/>
    <property type="project" value="UniProtKB-UniPathway"/>
</dbReference>
<dbReference type="SUPFAM" id="SSF51569">
    <property type="entry name" value="Aldolase"/>
    <property type="match status" value="1"/>
</dbReference>
<accession>A0A226F2B7</accession>
<dbReference type="GO" id="GO:0008652">
    <property type="term" value="P:amino acid biosynthetic process"/>
    <property type="evidence" value="ECO:0007669"/>
    <property type="project" value="UniProtKB-KW"/>
</dbReference>
<comment type="pathway">
    <text evidence="1 6">Metabolic intermediate biosynthesis; chorismate biosynthesis; chorismate from D-erythrose 4-phosphate and phosphoenolpyruvate: step 1/7.</text>
</comment>
<feature type="binding site" evidence="5">
    <location>
        <position position="379"/>
    </location>
    <ligand>
        <name>Mn(2+)</name>
        <dbReference type="ChEBI" id="CHEBI:29035"/>
    </ligand>
</feature>
<comment type="caution">
    <text evidence="8">The sequence shown here is derived from an EMBL/GenBank/DDBJ whole genome shotgun (WGS) entry which is preliminary data.</text>
</comment>
<keyword evidence="5" id="KW-0104">Cadmium</keyword>
<sequence>MQTMSSNEPLHNPEERDTWSLSSWRKYPAKQQPQWPDQADLEKSLRELREYSSIVVPEDVERLNMQLDEVACGNRFLLHGGDCVETFADATYEIVTKKLDLLVKLKRILEENLNIKCTTIGRIAGQYAKPRSNQIDEDGLPVFRGEMINGFQAESRTPDPKRLLQAYKYSSETLDHCKKYFSKESNKVASNEFFTSHEGLLLDYEEAGTRSINGSFYNLTSHYIWVGDRTRQVDHAHLEYVRGLKNPIGIKVGPTMLSDELIKVIKRLNSHEKKITLITRYGVANVENILPLHIDAVKSAGFTVIWSCDPCHGNTKVTQAGYKTRYSDQMLKELELTVKIHAAMGSRLGGIHLETTGENVTECNLSEDEEPTAYTTYCDPRLNYEEAIEITNKFACLYLSEGV</sequence>
<dbReference type="InterPro" id="IPR002480">
    <property type="entry name" value="DAHP_synth_2"/>
</dbReference>
<dbReference type="Pfam" id="PF01474">
    <property type="entry name" value="DAHP_synth_2"/>
    <property type="match status" value="2"/>
</dbReference>
<comment type="similarity">
    <text evidence="2 6">Belongs to the class-II DAHP synthase family.</text>
</comment>
<dbReference type="GO" id="GO:0003849">
    <property type="term" value="F:3-deoxy-7-phosphoheptulonate synthase activity"/>
    <property type="evidence" value="ECO:0007669"/>
    <property type="project" value="UniProtKB-EC"/>
</dbReference>
<dbReference type="STRING" id="158441.A0A226F2B7"/>
<evidence type="ECO:0000256" key="2">
    <source>
        <dbReference type="ARBA" id="ARBA00008911"/>
    </source>
</evidence>
<comment type="catalytic activity">
    <reaction evidence="4 6">
        <text>D-erythrose 4-phosphate + phosphoenolpyruvate + H2O = 7-phospho-2-dehydro-3-deoxy-D-arabino-heptonate + phosphate</text>
        <dbReference type="Rhea" id="RHEA:14717"/>
        <dbReference type="ChEBI" id="CHEBI:15377"/>
        <dbReference type="ChEBI" id="CHEBI:16897"/>
        <dbReference type="ChEBI" id="CHEBI:43474"/>
        <dbReference type="ChEBI" id="CHEBI:58394"/>
        <dbReference type="ChEBI" id="CHEBI:58702"/>
        <dbReference type="EC" id="2.5.1.54"/>
    </reaction>
</comment>
<dbReference type="OMA" id="FKVMMQM"/>
<dbReference type="Proteomes" id="UP000198287">
    <property type="component" value="Unassembled WGS sequence"/>
</dbReference>
<evidence type="ECO:0000256" key="7">
    <source>
        <dbReference type="SAM" id="MobiDB-lite"/>
    </source>
</evidence>
<feature type="binding site" evidence="5">
    <location>
        <position position="122"/>
    </location>
    <ligand>
        <name>phosphoenolpyruvate</name>
        <dbReference type="ChEBI" id="CHEBI:58702"/>
    </ligand>
</feature>
<evidence type="ECO:0000256" key="4">
    <source>
        <dbReference type="ARBA" id="ARBA00047508"/>
    </source>
</evidence>
<dbReference type="EC" id="2.5.1.54" evidence="6"/>
<dbReference type="GO" id="GO:0009073">
    <property type="term" value="P:aromatic amino acid family biosynthetic process"/>
    <property type="evidence" value="ECO:0007669"/>
    <property type="project" value="UniProtKB-KW"/>
</dbReference>
<evidence type="ECO:0000256" key="3">
    <source>
        <dbReference type="ARBA" id="ARBA00022679"/>
    </source>
</evidence>
<gene>
    <name evidence="8" type="ORF">Fcan01_01278</name>
</gene>
<dbReference type="PANTHER" id="PTHR21337">
    <property type="entry name" value="PHOSPHO-2-DEHYDRO-3-DEOXYHEPTONATE ALDOLASE 1, 2"/>
    <property type="match status" value="1"/>
</dbReference>
<feature type="binding site" evidence="5">
    <location>
        <position position="312"/>
    </location>
    <ligand>
        <name>Mn(2+)</name>
        <dbReference type="ChEBI" id="CHEBI:29035"/>
    </ligand>
</feature>
<keyword evidence="3 6" id="KW-0808">Transferase</keyword>
<feature type="binding site" evidence="5">
    <location>
        <position position="280"/>
    </location>
    <ligand>
        <name>phosphoenolpyruvate</name>
        <dbReference type="ChEBI" id="CHEBI:58702"/>
    </ligand>
</feature>
<protein>
    <recommendedName>
        <fullName evidence="6">Phospho-2-dehydro-3-deoxyheptonate aldolase</fullName>
        <ecNumber evidence="6">2.5.1.54</ecNumber>
    </recommendedName>
</protein>
<evidence type="ECO:0000313" key="9">
    <source>
        <dbReference type="Proteomes" id="UP000198287"/>
    </source>
</evidence>
<proteinExistence type="inferred from homology"/>
<reference evidence="8 9" key="1">
    <citation type="submission" date="2015-12" db="EMBL/GenBank/DDBJ databases">
        <title>The genome of Folsomia candida.</title>
        <authorList>
            <person name="Faddeeva A."/>
            <person name="Derks M.F."/>
            <person name="Anvar Y."/>
            <person name="Smit S."/>
            <person name="Van Straalen N."/>
            <person name="Roelofs D."/>
        </authorList>
    </citation>
    <scope>NUCLEOTIDE SEQUENCE [LARGE SCALE GENOMIC DNA]</scope>
    <source>
        <strain evidence="8 9">VU population</strain>
        <tissue evidence="8">Whole body</tissue>
    </source>
</reference>
<evidence type="ECO:0000313" key="8">
    <source>
        <dbReference type="EMBL" id="OXA63598.1"/>
    </source>
</evidence>
<evidence type="ECO:0000256" key="5">
    <source>
        <dbReference type="PIRSR" id="PIRSR602480-1"/>
    </source>
</evidence>
<dbReference type="AlphaFoldDB" id="A0A226F2B7"/>
<dbReference type="Gene3D" id="3.20.20.70">
    <property type="entry name" value="Aldolase class I"/>
    <property type="match status" value="1"/>
</dbReference>
<keyword evidence="5" id="KW-0464">Manganese</keyword>
<keyword evidence="5" id="KW-0170">Cobalt</keyword>
<organism evidence="8 9">
    <name type="scientific">Folsomia candida</name>
    <name type="common">Springtail</name>
    <dbReference type="NCBI Taxonomy" id="158441"/>
    <lineage>
        <taxon>Eukaryota</taxon>
        <taxon>Metazoa</taxon>
        <taxon>Ecdysozoa</taxon>
        <taxon>Arthropoda</taxon>
        <taxon>Hexapoda</taxon>
        <taxon>Collembola</taxon>
        <taxon>Entomobryomorpha</taxon>
        <taxon>Isotomoidea</taxon>
        <taxon>Isotomidae</taxon>
        <taxon>Proisotominae</taxon>
        <taxon>Folsomia</taxon>
    </lineage>
</organism>
<comment type="cofactor">
    <cofactor evidence="5">
        <name>Mn(2+)</name>
        <dbReference type="ChEBI" id="CHEBI:29035"/>
    </cofactor>
    <cofactor evidence="5">
        <name>Co(2+)</name>
        <dbReference type="ChEBI" id="CHEBI:48828"/>
    </cofactor>
    <cofactor evidence="5">
        <name>Cd(2+)</name>
        <dbReference type="ChEBI" id="CHEBI:48775"/>
    </cofactor>
    <text evidence="5">Binds 1 divalent cation per subunit. The enzyme is active with manganese, cobalt or cadmium ions.</text>
</comment>
<dbReference type="UniPathway" id="UPA00053">
    <property type="reaction ID" value="UER00084"/>
</dbReference>
<evidence type="ECO:0000256" key="1">
    <source>
        <dbReference type="ARBA" id="ARBA00004688"/>
    </source>
</evidence>
<feature type="binding site" evidence="5">
    <location>
        <position position="251"/>
    </location>
    <ligand>
        <name>phosphoenolpyruvate</name>
        <dbReference type="ChEBI" id="CHEBI:58702"/>
    </ligand>
</feature>
<dbReference type="InterPro" id="IPR013785">
    <property type="entry name" value="Aldolase_TIM"/>
</dbReference>
<feature type="binding site" evidence="5">
    <location>
        <position position="83"/>
    </location>
    <ligand>
        <name>Mn(2+)</name>
        <dbReference type="ChEBI" id="CHEBI:29035"/>
    </ligand>
</feature>
<name>A0A226F2B7_FOLCA</name>
<feature type="binding site" evidence="5">
    <location>
        <position position="354"/>
    </location>
    <ligand>
        <name>Mn(2+)</name>
        <dbReference type="ChEBI" id="CHEBI:29035"/>
    </ligand>
</feature>
<keyword evidence="6" id="KW-0028">Amino-acid biosynthesis</keyword>
<keyword evidence="9" id="KW-1185">Reference proteome</keyword>
<dbReference type="OrthoDB" id="6271691at2759"/>
<dbReference type="EMBL" id="LNIX01000001">
    <property type="protein sequence ID" value="OXA63598.1"/>
    <property type="molecule type" value="Genomic_DNA"/>
</dbReference>
<dbReference type="PANTHER" id="PTHR21337:SF0">
    <property type="entry name" value="PHOSPHO-2-DEHYDRO-3-DEOXYHEPTONATE ALDOLASE"/>
    <property type="match status" value="1"/>
</dbReference>
<keyword evidence="6" id="KW-0057">Aromatic amino acid biosynthesis</keyword>
<evidence type="ECO:0000256" key="6">
    <source>
        <dbReference type="RuleBase" id="RU363071"/>
    </source>
</evidence>
<feature type="region of interest" description="Disordered" evidence="7">
    <location>
        <begin position="1"/>
        <end position="23"/>
    </location>
</feature>